<feature type="domain" description="Histidine kinase" evidence="15">
    <location>
        <begin position="274"/>
        <end position="495"/>
    </location>
</feature>
<evidence type="ECO:0000256" key="13">
    <source>
        <dbReference type="ARBA" id="ARBA00023136"/>
    </source>
</evidence>
<dbReference type="SUPFAM" id="SSF47384">
    <property type="entry name" value="Homodimeric domain of signal transducing histidine kinase"/>
    <property type="match status" value="1"/>
</dbReference>
<evidence type="ECO:0000256" key="10">
    <source>
        <dbReference type="ARBA" id="ARBA00022840"/>
    </source>
</evidence>
<reference evidence="17" key="1">
    <citation type="submission" date="2024-03" db="EMBL/GenBank/DDBJ databases">
        <title>Human intestinal bacterial collection.</title>
        <authorList>
            <person name="Pauvert C."/>
            <person name="Hitch T.C.A."/>
            <person name="Clavel T."/>
        </authorList>
    </citation>
    <scope>NUCLEOTIDE SEQUENCE [LARGE SCALE GENOMIC DNA]</scope>
    <source>
        <strain evidence="17">CLA-AA-H89B</strain>
    </source>
</reference>
<keyword evidence="5" id="KW-0597">Phosphoprotein</keyword>
<gene>
    <name evidence="17" type="ORF">WMO37_10985</name>
</gene>
<dbReference type="PANTHER" id="PTHR45528:SF1">
    <property type="entry name" value="SENSOR HISTIDINE KINASE CPXA"/>
    <property type="match status" value="1"/>
</dbReference>
<feature type="transmembrane region" description="Helical" evidence="14">
    <location>
        <begin position="181"/>
        <end position="205"/>
    </location>
</feature>
<organism evidence="17 18">
    <name type="scientific">Lachnospira intestinalis</name>
    <dbReference type="NCBI Taxonomy" id="3133158"/>
    <lineage>
        <taxon>Bacteria</taxon>
        <taxon>Bacillati</taxon>
        <taxon>Bacillota</taxon>
        <taxon>Clostridia</taxon>
        <taxon>Lachnospirales</taxon>
        <taxon>Lachnospiraceae</taxon>
        <taxon>Lachnospira</taxon>
    </lineage>
</organism>
<dbReference type="InterPro" id="IPR003594">
    <property type="entry name" value="HATPase_dom"/>
</dbReference>
<dbReference type="CDD" id="cd00075">
    <property type="entry name" value="HATPase"/>
    <property type="match status" value="1"/>
</dbReference>
<dbReference type="Gene3D" id="1.10.287.130">
    <property type="match status" value="1"/>
</dbReference>
<keyword evidence="8" id="KW-0547">Nucleotide-binding</keyword>
<dbReference type="EMBL" id="JBBMFS010000009">
    <property type="protein sequence ID" value="MEQ2555522.1"/>
    <property type="molecule type" value="Genomic_DNA"/>
</dbReference>
<keyword evidence="13 14" id="KW-0472">Membrane</keyword>
<evidence type="ECO:0000256" key="9">
    <source>
        <dbReference type="ARBA" id="ARBA00022777"/>
    </source>
</evidence>
<dbReference type="InterPro" id="IPR005467">
    <property type="entry name" value="His_kinase_dom"/>
</dbReference>
<dbReference type="GO" id="GO:0016301">
    <property type="term" value="F:kinase activity"/>
    <property type="evidence" value="ECO:0007669"/>
    <property type="project" value="UniProtKB-KW"/>
</dbReference>
<proteinExistence type="predicted"/>
<evidence type="ECO:0000256" key="11">
    <source>
        <dbReference type="ARBA" id="ARBA00022989"/>
    </source>
</evidence>
<dbReference type="InterPro" id="IPR050398">
    <property type="entry name" value="HssS/ArlS-like"/>
</dbReference>
<keyword evidence="9 17" id="KW-0418">Kinase</keyword>
<dbReference type="CDD" id="cd06225">
    <property type="entry name" value="HAMP"/>
    <property type="match status" value="1"/>
</dbReference>
<dbReference type="InterPro" id="IPR036890">
    <property type="entry name" value="HATPase_C_sf"/>
</dbReference>
<evidence type="ECO:0000256" key="6">
    <source>
        <dbReference type="ARBA" id="ARBA00022679"/>
    </source>
</evidence>
<dbReference type="Pfam" id="PF00512">
    <property type="entry name" value="HisKA"/>
    <property type="match status" value="1"/>
</dbReference>
<dbReference type="SMART" id="SM00304">
    <property type="entry name" value="HAMP"/>
    <property type="match status" value="1"/>
</dbReference>
<sequence length="515" mass="59053">MTMKLKNKLILTFCIMSILPMVLCGLVICGMYKIHAQNMYQTYEIDSQTFLIDFYSPMELMGKITENIYDDIREIAEENPEKFNDESYLEHIDYRLSEKLSELVVRKNGVYTYQSEVLKEKNIDELLPAYDEDENICDVALYKGGDYQTLVKQINFSDSQGNEYSVSILTSLNQIVPQLKMFAIELFAAVFLILVITSLILNLWIYRSVVTPLNKLKLATHNIQAGNFDFEMPNVPKNEIGDVCRDFEEMRVILKQSSEDKIRSDMEEKELIRNISHDLKTPLTAIKGYVEGIQDGIADTPQKQEKYLRTIANKVNDMDKLIDELTIYSKLDTNRVPYSFAKIPIKGYFDDCCEEIKIDLEAQGIDLDYRCYAGDDVFIVADAEQLKRVINNIVSNSVKYRDESRKEKITIAVYDEGDYVHILLADNGKGIGARELPRIFERFYRTDSSRNSRQGGSGIGLAIVKKIIEDHKGKIWAESVEGEGTAMHINLLKYKDNSHYCIEDKSGKKSAKGLR</sequence>
<dbReference type="EC" id="2.7.13.3" evidence="3"/>
<keyword evidence="12" id="KW-0902">Two-component regulatory system</keyword>
<evidence type="ECO:0000256" key="12">
    <source>
        <dbReference type="ARBA" id="ARBA00023012"/>
    </source>
</evidence>
<keyword evidence="7 14" id="KW-0812">Transmembrane</keyword>
<evidence type="ECO:0000313" key="17">
    <source>
        <dbReference type="EMBL" id="MEQ2555522.1"/>
    </source>
</evidence>
<accession>A0ABV1H750</accession>
<dbReference type="Pfam" id="PF02518">
    <property type="entry name" value="HATPase_c"/>
    <property type="match status" value="1"/>
</dbReference>
<evidence type="ECO:0000256" key="1">
    <source>
        <dbReference type="ARBA" id="ARBA00000085"/>
    </source>
</evidence>
<evidence type="ECO:0000256" key="14">
    <source>
        <dbReference type="SAM" id="Phobius"/>
    </source>
</evidence>
<dbReference type="InterPro" id="IPR003660">
    <property type="entry name" value="HAMP_dom"/>
</dbReference>
<evidence type="ECO:0000256" key="8">
    <source>
        <dbReference type="ARBA" id="ARBA00022741"/>
    </source>
</evidence>
<comment type="catalytic activity">
    <reaction evidence="1">
        <text>ATP + protein L-histidine = ADP + protein N-phospho-L-histidine.</text>
        <dbReference type="EC" id="2.7.13.3"/>
    </reaction>
</comment>
<dbReference type="PROSITE" id="PS50885">
    <property type="entry name" value="HAMP"/>
    <property type="match status" value="1"/>
</dbReference>
<dbReference type="Gene3D" id="3.30.565.10">
    <property type="entry name" value="Histidine kinase-like ATPase, C-terminal domain"/>
    <property type="match status" value="1"/>
</dbReference>
<dbReference type="Gene3D" id="6.10.340.10">
    <property type="match status" value="1"/>
</dbReference>
<comment type="subcellular location">
    <subcellularLocation>
        <location evidence="2">Cell membrane</location>
        <topology evidence="2">Multi-pass membrane protein</topology>
    </subcellularLocation>
</comment>
<keyword evidence="18" id="KW-1185">Reference proteome</keyword>
<dbReference type="SUPFAM" id="SSF55874">
    <property type="entry name" value="ATPase domain of HSP90 chaperone/DNA topoisomerase II/histidine kinase"/>
    <property type="match status" value="1"/>
</dbReference>
<evidence type="ECO:0000256" key="4">
    <source>
        <dbReference type="ARBA" id="ARBA00022475"/>
    </source>
</evidence>
<dbReference type="PROSITE" id="PS50109">
    <property type="entry name" value="HIS_KIN"/>
    <property type="match status" value="1"/>
</dbReference>
<evidence type="ECO:0000313" key="18">
    <source>
        <dbReference type="Proteomes" id="UP001546774"/>
    </source>
</evidence>
<dbReference type="SUPFAM" id="SSF158472">
    <property type="entry name" value="HAMP domain-like"/>
    <property type="match status" value="1"/>
</dbReference>
<protein>
    <recommendedName>
        <fullName evidence="3">histidine kinase</fullName>
        <ecNumber evidence="3">2.7.13.3</ecNumber>
    </recommendedName>
</protein>
<dbReference type="Pfam" id="PF00672">
    <property type="entry name" value="HAMP"/>
    <property type="match status" value="1"/>
</dbReference>
<evidence type="ECO:0000256" key="5">
    <source>
        <dbReference type="ARBA" id="ARBA00022553"/>
    </source>
</evidence>
<evidence type="ECO:0000259" key="15">
    <source>
        <dbReference type="PROSITE" id="PS50109"/>
    </source>
</evidence>
<dbReference type="InterPro" id="IPR003661">
    <property type="entry name" value="HisK_dim/P_dom"/>
</dbReference>
<dbReference type="Proteomes" id="UP001546774">
    <property type="component" value="Unassembled WGS sequence"/>
</dbReference>
<evidence type="ECO:0000256" key="7">
    <source>
        <dbReference type="ARBA" id="ARBA00022692"/>
    </source>
</evidence>
<dbReference type="PRINTS" id="PR00344">
    <property type="entry name" value="BCTRLSENSOR"/>
</dbReference>
<keyword evidence="11 14" id="KW-1133">Transmembrane helix</keyword>
<dbReference type="PANTHER" id="PTHR45528">
    <property type="entry name" value="SENSOR HISTIDINE KINASE CPXA"/>
    <property type="match status" value="1"/>
</dbReference>
<keyword evidence="6" id="KW-0808">Transferase</keyword>
<evidence type="ECO:0000256" key="3">
    <source>
        <dbReference type="ARBA" id="ARBA00012438"/>
    </source>
</evidence>
<keyword evidence="4" id="KW-1003">Cell membrane</keyword>
<evidence type="ECO:0000256" key="2">
    <source>
        <dbReference type="ARBA" id="ARBA00004651"/>
    </source>
</evidence>
<dbReference type="InterPro" id="IPR004358">
    <property type="entry name" value="Sig_transdc_His_kin-like_C"/>
</dbReference>
<feature type="domain" description="HAMP" evidence="16">
    <location>
        <begin position="207"/>
        <end position="259"/>
    </location>
</feature>
<dbReference type="SMART" id="SM00387">
    <property type="entry name" value="HATPase_c"/>
    <property type="match status" value="1"/>
</dbReference>
<keyword evidence="10" id="KW-0067">ATP-binding</keyword>
<dbReference type="CDD" id="cd00082">
    <property type="entry name" value="HisKA"/>
    <property type="match status" value="1"/>
</dbReference>
<comment type="caution">
    <text evidence="17">The sequence shown here is derived from an EMBL/GenBank/DDBJ whole genome shotgun (WGS) entry which is preliminary data.</text>
</comment>
<dbReference type="SMART" id="SM00388">
    <property type="entry name" value="HisKA"/>
    <property type="match status" value="1"/>
</dbReference>
<evidence type="ECO:0000259" key="16">
    <source>
        <dbReference type="PROSITE" id="PS50885"/>
    </source>
</evidence>
<name>A0ABV1H750_9FIRM</name>
<dbReference type="InterPro" id="IPR036097">
    <property type="entry name" value="HisK_dim/P_sf"/>
</dbReference>